<keyword evidence="4" id="KW-0804">Transcription</keyword>
<feature type="coiled-coil region" evidence="6">
    <location>
        <begin position="343"/>
        <end position="419"/>
    </location>
</feature>
<evidence type="ECO:0000256" key="2">
    <source>
        <dbReference type="ARBA" id="ARBA00023015"/>
    </source>
</evidence>
<evidence type="ECO:0000256" key="1">
    <source>
        <dbReference type="ARBA" id="ARBA00004123"/>
    </source>
</evidence>
<gene>
    <name evidence="9" type="ORF">Fot_51798</name>
</gene>
<feature type="region of interest" description="Disordered" evidence="7">
    <location>
        <begin position="25"/>
        <end position="72"/>
    </location>
</feature>
<protein>
    <submittedName>
        <fullName evidence="9">Basic-leucine zipper (BZIP) transcription factor family protein</fullName>
    </submittedName>
</protein>
<dbReference type="Pfam" id="PF00170">
    <property type="entry name" value="bZIP_1"/>
    <property type="match status" value="1"/>
</dbReference>
<comment type="caution">
    <text evidence="9">The sequence shown here is derived from an EMBL/GenBank/DDBJ whole genome shotgun (WGS) entry which is preliminary data.</text>
</comment>
<evidence type="ECO:0000313" key="10">
    <source>
        <dbReference type="Proteomes" id="UP001604277"/>
    </source>
</evidence>
<keyword evidence="10" id="KW-1185">Reference proteome</keyword>
<evidence type="ECO:0000259" key="8">
    <source>
        <dbReference type="PROSITE" id="PS50217"/>
    </source>
</evidence>
<feature type="domain" description="BZIP" evidence="8">
    <location>
        <begin position="318"/>
        <end position="381"/>
    </location>
</feature>
<feature type="region of interest" description="Disordered" evidence="7">
    <location>
        <begin position="204"/>
        <end position="245"/>
    </location>
</feature>
<dbReference type="EMBL" id="JBFOLJ010000017">
    <property type="protein sequence ID" value="KAL2468273.1"/>
    <property type="molecule type" value="Genomic_DNA"/>
</dbReference>
<feature type="compositionally biased region" description="Basic and acidic residues" evidence="7">
    <location>
        <begin position="135"/>
        <end position="147"/>
    </location>
</feature>
<keyword evidence="5" id="KW-0539">Nucleus</keyword>
<feature type="compositionally biased region" description="Low complexity" evidence="7">
    <location>
        <begin position="44"/>
        <end position="55"/>
    </location>
</feature>
<evidence type="ECO:0000313" key="9">
    <source>
        <dbReference type="EMBL" id="KAL2468273.1"/>
    </source>
</evidence>
<comment type="subcellular location">
    <subcellularLocation>
        <location evidence="1">Nucleus</location>
    </subcellularLocation>
</comment>
<evidence type="ECO:0000256" key="5">
    <source>
        <dbReference type="ARBA" id="ARBA00023242"/>
    </source>
</evidence>
<dbReference type="GO" id="GO:0003677">
    <property type="term" value="F:DNA binding"/>
    <property type="evidence" value="ECO:0007669"/>
    <property type="project" value="UniProtKB-KW"/>
</dbReference>
<feature type="region of interest" description="Disordered" evidence="7">
    <location>
        <begin position="1"/>
        <end position="20"/>
    </location>
</feature>
<sequence>MAQSNSKQPRSQNFNLGGSHLRSLSQTTFYGTNSLPPLSPLPPSESSLVSSNSNLKDASMEEIDVSSRGPPLVPSFPRESLFRGNDCLPPHKGHRRSNSDVPLGFSAMIQSSPQLLPISGQGVMGRTTIKRETLGNDKPVRMKRCETDSVSDGRSNAEGKGERKSEGEVIDDLFNSLMNMDHVDGVNSSGMGNKDKDNIVSGTVNIGDNSNVESERVSRHQTNSREGVKRSAPGDIAPPARHNRSLSMDSAVGNFQLGEESPKLPTSLGKWVGQLSPSNSVTENPAKLNLDFGSGEFSEVELKKIFADERLAEIASSDPKRAKRILANRQSAARSKERKLRYISELEHKVQTLQMEATALSSQLTVLQKDYTELTVQNNELKFRLQSLQQQAQLRDALHDTLTAEVQRLKLASMELRDEGRTSNCTSQQGQMKHIFQMQRQQPNQIQRLSVATSTGTTTASASPTSA</sequence>
<dbReference type="InterPro" id="IPR046347">
    <property type="entry name" value="bZIP_sf"/>
</dbReference>
<reference evidence="10" key="1">
    <citation type="submission" date="2024-07" db="EMBL/GenBank/DDBJ databases">
        <title>Two chromosome-level genome assemblies of Korean endemic species Abeliophyllum distichum and Forsythia ovata (Oleaceae).</title>
        <authorList>
            <person name="Jang H."/>
        </authorList>
    </citation>
    <scope>NUCLEOTIDE SEQUENCE [LARGE SCALE GENOMIC DNA]</scope>
</reference>
<dbReference type="SUPFAM" id="SSF57959">
    <property type="entry name" value="Leucine zipper domain"/>
    <property type="match status" value="1"/>
</dbReference>
<dbReference type="PANTHER" id="PTHR13690:SF112">
    <property type="entry name" value="TRANSCRIPTION FACTOR RF2A-LIKE"/>
    <property type="match status" value="1"/>
</dbReference>
<keyword evidence="3" id="KW-0238">DNA-binding</keyword>
<keyword evidence="2" id="KW-0805">Transcription regulation</keyword>
<evidence type="ECO:0000256" key="3">
    <source>
        <dbReference type="ARBA" id="ARBA00023125"/>
    </source>
</evidence>
<dbReference type="CDD" id="cd14703">
    <property type="entry name" value="bZIP_plant_RF2"/>
    <property type="match status" value="1"/>
</dbReference>
<dbReference type="PANTHER" id="PTHR13690">
    <property type="entry name" value="TRANSCRIPTION FACTOR POSF21-RELATED"/>
    <property type="match status" value="1"/>
</dbReference>
<feature type="compositionally biased region" description="Basic and acidic residues" evidence="7">
    <location>
        <begin position="155"/>
        <end position="167"/>
    </location>
</feature>
<accession>A0ABD1PWF7</accession>
<feature type="region of interest" description="Disordered" evidence="7">
    <location>
        <begin position="135"/>
        <end position="167"/>
    </location>
</feature>
<dbReference type="SMART" id="SM00338">
    <property type="entry name" value="BRLZ"/>
    <property type="match status" value="1"/>
</dbReference>
<dbReference type="AlphaFoldDB" id="A0ABD1PWF7"/>
<dbReference type="FunFam" id="1.20.5.170:FF:000009">
    <property type="entry name" value="probable transcription factor PosF21"/>
    <property type="match status" value="1"/>
</dbReference>
<evidence type="ECO:0000256" key="6">
    <source>
        <dbReference type="SAM" id="Coils"/>
    </source>
</evidence>
<keyword evidence="6" id="KW-0175">Coiled coil</keyword>
<evidence type="ECO:0000256" key="7">
    <source>
        <dbReference type="SAM" id="MobiDB-lite"/>
    </source>
</evidence>
<name>A0ABD1PWF7_9LAMI</name>
<evidence type="ECO:0000256" key="4">
    <source>
        <dbReference type="ARBA" id="ARBA00023163"/>
    </source>
</evidence>
<organism evidence="9 10">
    <name type="scientific">Forsythia ovata</name>
    <dbReference type="NCBI Taxonomy" id="205694"/>
    <lineage>
        <taxon>Eukaryota</taxon>
        <taxon>Viridiplantae</taxon>
        <taxon>Streptophyta</taxon>
        <taxon>Embryophyta</taxon>
        <taxon>Tracheophyta</taxon>
        <taxon>Spermatophyta</taxon>
        <taxon>Magnoliopsida</taxon>
        <taxon>eudicotyledons</taxon>
        <taxon>Gunneridae</taxon>
        <taxon>Pentapetalae</taxon>
        <taxon>asterids</taxon>
        <taxon>lamiids</taxon>
        <taxon>Lamiales</taxon>
        <taxon>Oleaceae</taxon>
        <taxon>Forsythieae</taxon>
        <taxon>Forsythia</taxon>
    </lineage>
</organism>
<proteinExistence type="predicted"/>
<dbReference type="Proteomes" id="UP001604277">
    <property type="component" value="Unassembled WGS sequence"/>
</dbReference>
<dbReference type="InterPro" id="IPR004827">
    <property type="entry name" value="bZIP"/>
</dbReference>
<dbReference type="InterPro" id="IPR044759">
    <property type="entry name" value="bZIP_RF2"/>
</dbReference>
<dbReference type="Gene3D" id="1.20.5.170">
    <property type="match status" value="1"/>
</dbReference>
<dbReference type="GO" id="GO:0005634">
    <property type="term" value="C:nucleus"/>
    <property type="evidence" value="ECO:0007669"/>
    <property type="project" value="UniProtKB-SubCell"/>
</dbReference>
<dbReference type="PROSITE" id="PS50217">
    <property type="entry name" value="BZIP"/>
    <property type="match status" value="1"/>
</dbReference>